<evidence type="ECO:0000313" key="1">
    <source>
        <dbReference type="EMBL" id="ODM99912.1"/>
    </source>
</evidence>
<accession>A0A1D2N3S4</accession>
<keyword evidence="2" id="KW-1185">Reference proteome</keyword>
<sequence length="77" mass="9013">MRIPCRLRICALHTTRDLVEDPMNSNHTRPTVVNNCKKKFVHMEYGSKKPTAIYMSRCRKIPRTSSTFNMVSKYPPK</sequence>
<gene>
    <name evidence="1" type="ORF">Ocin01_06779</name>
</gene>
<reference evidence="1 2" key="1">
    <citation type="journal article" date="2016" name="Genome Biol. Evol.">
        <title>Gene Family Evolution Reflects Adaptation to Soil Environmental Stressors in the Genome of the Collembolan Orchesella cincta.</title>
        <authorList>
            <person name="Faddeeva-Vakhrusheva A."/>
            <person name="Derks M.F."/>
            <person name="Anvar S.Y."/>
            <person name="Agamennone V."/>
            <person name="Suring W."/>
            <person name="Smit S."/>
            <person name="van Straalen N.M."/>
            <person name="Roelofs D."/>
        </authorList>
    </citation>
    <scope>NUCLEOTIDE SEQUENCE [LARGE SCALE GENOMIC DNA]</scope>
    <source>
        <tissue evidence="1">Mixed pool</tissue>
    </source>
</reference>
<evidence type="ECO:0000313" key="2">
    <source>
        <dbReference type="Proteomes" id="UP000094527"/>
    </source>
</evidence>
<proteinExistence type="predicted"/>
<protein>
    <submittedName>
        <fullName evidence="1">Uncharacterized protein</fullName>
    </submittedName>
</protein>
<name>A0A1D2N3S4_ORCCI</name>
<comment type="caution">
    <text evidence="1">The sequence shown here is derived from an EMBL/GenBank/DDBJ whole genome shotgun (WGS) entry which is preliminary data.</text>
</comment>
<dbReference type="EMBL" id="LJIJ01000247">
    <property type="protein sequence ID" value="ODM99912.1"/>
    <property type="molecule type" value="Genomic_DNA"/>
</dbReference>
<dbReference type="AlphaFoldDB" id="A0A1D2N3S4"/>
<dbReference type="Proteomes" id="UP000094527">
    <property type="component" value="Unassembled WGS sequence"/>
</dbReference>
<organism evidence="1 2">
    <name type="scientific">Orchesella cincta</name>
    <name type="common">Springtail</name>
    <name type="synonym">Podura cincta</name>
    <dbReference type="NCBI Taxonomy" id="48709"/>
    <lineage>
        <taxon>Eukaryota</taxon>
        <taxon>Metazoa</taxon>
        <taxon>Ecdysozoa</taxon>
        <taxon>Arthropoda</taxon>
        <taxon>Hexapoda</taxon>
        <taxon>Collembola</taxon>
        <taxon>Entomobryomorpha</taxon>
        <taxon>Entomobryoidea</taxon>
        <taxon>Orchesellidae</taxon>
        <taxon>Orchesellinae</taxon>
        <taxon>Orchesella</taxon>
    </lineage>
</organism>